<feature type="domain" description="Tubby C-terminal" evidence="3">
    <location>
        <begin position="525"/>
        <end position="606"/>
    </location>
</feature>
<evidence type="ECO:0000313" key="5">
    <source>
        <dbReference type="Proteomes" id="UP000612055"/>
    </source>
</evidence>
<evidence type="ECO:0000313" key="4">
    <source>
        <dbReference type="EMBL" id="KAG2489838.1"/>
    </source>
</evidence>
<feature type="region of interest" description="Disordered" evidence="2">
    <location>
        <begin position="406"/>
        <end position="425"/>
    </location>
</feature>
<dbReference type="AlphaFoldDB" id="A0A836BW74"/>
<evidence type="ECO:0000256" key="2">
    <source>
        <dbReference type="SAM" id="MobiDB-lite"/>
    </source>
</evidence>
<dbReference type="PANTHER" id="PTHR16517">
    <property type="entry name" value="TUBBY-RELATED"/>
    <property type="match status" value="1"/>
</dbReference>
<dbReference type="PANTHER" id="PTHR16517:SF7">
    <property type="entry name" value="PROTEIN KING TUBBY"/>
    <property type="match status" value="1"/>
</dbReference>
<keyword evidence="5" id="KW-1185">Reference proteome</keyword>
<name>A0A836BW74_9CHLO</name>
<dbReference type="InterPro" id="IPR025659">
    <property type="entry name" value="Tubby-like_C"/>
</dbReference>
<organism evidence="4 5">
    <name type="scientific">Edaphochlamys debaryana</name>
    <dbReference type="NCBI Taxonomy" id="47281"/>
    <lineage>
        <taxon>Eukaryota</taxon>
        <taxon>Viridiplantae</taxon>
        <taxon>Chlorophyta</taxon>
        <taxon>core chlorophytes</taxon>
        <taxon>Chlorophyceae</taxon>
        <taxon>CS clade</taxon>
        <taxon>Chlamydomonadales</taxon>
        <taxon>Chlamydomonadales incertae sedis</taxon>
        <taxon>Edaphochlamys</taxon>
    </lineage>
</organism>
<feature type="compositionally biased region" description="Gly residues" evidence="2">
    <location>
        <begin position="138"/>
        <end position="162"/>
    </location>
</feature>
<dbReference type="EMBL" id="JAEHOE010000068">
    <property type="protein sequence ID" value="KAG2489838.1"/>
    <property type="molecule type" value="Genomic_DNA"/>
</dbReference>
<feature type="region of interest" description="Disordered" evidence="2">
    <location>
        <begin position="103"/>
        <end position="162"/>
    </location>
</feature>
<accession>A0A836BW74</accession>
<feature type="region of interest" description="Disordered" evidence="2">
    <location>
        <begin position="246"/>
        <end position="291"/>
    </location>
</feature>
<gene>
    <name evidence="4" type="ORF">HYH03_011641</name>
</gene>
<comment type="similarity">
    <text evidence="1">Belongs to the TUB family.</text>
</comment>
<dbReference type="Gene3D" id="3.20.90.10">
    <property type="entry name" value="Tubby Protein, Chain A"/>
    <property type="match status" value="1"/>
</dbReference>
<dbReference type="Proteomes" id="UP000612055">
    <property type="component" value="Unassembled WGS sequence"/>
</dbReference>
<feature type="compositionally biased region" description="Gly residues" evidence="2">
    <location>
        <begin position="282"/>
        <end position="291"/>
    </location>
</feature>
<dbReference type="Pfam" id="PF01167">
    <property type="entry name" value="Tub"/>
    <property type="match status" value="1"/>
</dbReference>
<feature type="compositionally biased region" description="Low complexity" evidence="2">
    <location>
        <begin position="260"/>
        <end position="281"/>
    </location>
</feature>
<evidence type="ECO:0000256" key="1">
    <source>
        <dbReference type="ARBA" id="ARBA00007129"/>
    </source>
</evidence>
<evidence type="ECO:0000259" key="3">
    <source>
        <dbReference type="Pfam" id="PF01167"/>
    </source>
</evidence>
<reference evidence="4" key="1">
    <citation type="journal article" date="2020" name="bioRxiv">
        <title>Comparative genomics of Chlamydomonas.</title>
        <authorList>
            <person name="Craig R.J."/>
            <person name="Hasan A.R."/>
            <person name="Ness R.W."/>
            <person name="Keightley P.D."/>
        </authorList>
    </citation>
    <scope>NUCLEOTIDE SEQUENCE</scope>
    <source>
        <strain evidence="4">CCAP 11/70</strain>
    </source>
</reference>
<dbReference type="OrthoDB" id="8775810at2759"/>
<comment type="caution">
    <text evidence="4">The sequence shown here is derived from an EMBL/GenBank/DDBJ whole genome shotgun (WGS) entry which is preliminary data.</text>
</comment>
<proteinExistence type="inferred from homology"/>
<dbReference type="InterPro" id="IPR000007">
    <property type="entry name" value="Tubby_C"/>
</dbReference>
<sequence>MWGGHSDTIVHPAQLFGLCPRPLRLPSSDHLLRCFLVRSPGTPPGLTPRLGRLWRFTMYQGADHRGLMAPAGRHGQAASGPGAPQLLMSATQTSRRCYQLSLAPLAPEPPGTPGSSQSHLSTPRDPHAPRSAYPSSQAGGGPGAGAGAGGGGGGGAGPGSGHSGGVVATLRSNIRCSHYELLPEASCPWARRLVALAGYLAPGGGPPLPPLISLEYRLRVRGIMLPRRMKVQVPVPHSLQRVVHNPLFDSHDSPLGPGGAPAAPSHLAPPLLQHAPFPQAPAGGGPNGGGFGAGAGGAGLADGGAPDALDNLEDILEAAARLEPLLFANMVDAAVVRPAEDEDEVAPLGAGAGAGVGVGVGVGGGAGGVVAAGGGGGGAAAGAGGGGGGGGARGLAASLRRALSGGGAAQQGQAHGGGGGGGGGRNGAGGAGGAWGLGDFLPRGFLLNRRATYNGGGAGAADFGGGGGGVRWWGAGPLTPPGRGGAGAGVEPSGGSAAGVEAGVGGGWGPGGARWVPAVPVAPQAVRLANKAPHWNDALMCWCLNFRGRVKMASVKNFQLMCSADGAGRCVMQFGKVEDGVYILDYNPCVLTAAQAFAAALSTFETKYLL</sequence>
<protein>
    <recommendedName>
        <fullName evidence="3">Tubby C-terminal domain-containing protein</fullName>
    </recommendedName>
</protein>
<dbReference type="SUPFAM" id="SSF54518">
    <property type="entry name" value="Tubby C-terminal domain-like"/>
    <property type="match status" value="1"/>
</dbReference>